<dbReference type="Gene3D" id="2.70.150.10">
    <property type="entry name" value="Calcium-transporting ATPase, cytoplasmic transduction domain A"/>
    <property type="match status" value="1"/>
</dbReference>
<feature type="transmembrane region" description="Helical" evidence="13">
    <location>
        <begin position="975"/>
        <end position="994"/>
    </location>
</feature>
<comment type="caution">
    <text evidence="15">The sequence shown here is derived from an EMBL/GenBank/DDBJ whole genome shotgun (WGS) entry which is preliminary data.</text>
</comment>
<dbReference type="InterPro" id="IPR005782">
    <property type="entry name" value="P-type_ATPase_IIA"/>
</dbReference>
<dbReference type="GO" id="GO:0016887">
    <property type="term" value="F:ATP hydrolysis activity"/>
    <property type="evidence" value="ECO:0007669"/>
    <property type="project" value="InterPro"/>
</dbReference>
<keyword evidence="4 13" id="KW-0812">Transmembrane</keyword>
<dbReference type="InterPro" id="IPR008250">
    <property type="entry name" value="ATPase_P-typ_transduc_dom_A_sf"/>
</dbReference>
<dbReference type="SFLD" id="SFLDG00002">
    <property type="entry name" value="C1.7:_P-type_atpase_like"/>
    <property type="match status" value="1"/>
</dbReference>
<dbReference type="VEuPathDB" id="TriTrypDB:TcCL_ESM00762"/>
<feature type="transmembrane region" description="Helical" evidence="13">
    <location>
        <begin position="831"/>
        <end position="851"/>
    </location>
</feature>
<feature type="domain" description="Cation-transporting P-type ATPase N-terminal" evidence="14">
    <location>
        <begin position="9"/>
        <end position="83"/>
    </location>
</feature>
<evidence type="ECO:0000256" key="10">
    <source>
        <dbReference type="ARBA" id="ARBA00022989"/>
    </source>
</evidence>
<dbReference type="EC" id="7.2.2.10" evidence="13"/>
<keyword evidence="12 13" id="KW-0472">Membrane</keyword>
<keyword evidence="11 13" id="KW-0406">Ion transport</keyword>
<name>A0A2V2VAT8_TRYCR</name>
<dbReference type="SUPFAM" id="SSF56784">
    <property type="entry name" value="HAD-like"/>
    <property type="match status" value="1"/>
</dbReference>
<dbReference type="VEuPathDB" id="TriTrypDB:C3747_31g171"/>
<evidence type="ECO:0000256" key="1">
    <source>
        <dbReference type="ARBA" id="ARBA00004127"/>
    </source>
</evidence>
<dbReference type="VEuPathDB" id="TriTrypDB:TCSYLVIO_010545"/>
<dbReference type="Pfam" id="PF00122">
    <property type="entry name" value="E1-E2_ATPase"/>
    <property type="match status" value="1"/>
</dbReference>
<dbReference type="SFLD" id="SFLDS00003">
    <property type="entry name" value="Haloacid_Dehalogenase"/>
    <property type="match status" value="1"/>
</dbReference>
<evidence type="ECO:0000259" key="14">
    <source>
        <dbReference type="SMART" id="SM00831"/>
    </source>
</evidence>
<evidence type="ECO:0000256" key="8">
    <source>
        <dbReference type="ARBA" id="ARBA00022842"/>
    </source>
</evidence>
<dbReference type="FunFam" id="1.20.1110.10:FF:000065">
    <property type="entry name" value="Sarcoplasmic/endoplasmic reticulum calcium ATPase 1"/>
    <property type="match status" value="2"/>
</dbReference>
<dbReference type="FunFam" id="3.40.1110.10:FF:000003">
    <property type="entry name" value="Calcium-transporting ATPase"/>
    <property type="match status" value="1"/>
</dbReference>
<dbReference type="InterPro" id="IPR001757">
    <property type="entry name" value="P_typ_ATPase"/>
</dbReference>
<reference evidence="15 16" key="1">
    <citation type="journal article" date="2018" name="Microb. Genom.">
        <title>Expanding an expanded genome: long-read sequencing of Trypanosoma cruzi.</title>
        <authorList>
            <person name="Berna L."/>
            <person name="Rodriguez M."/>
            <person name="Chiribao M.L."/>
            <person name="Parodi-Talice A."/>
            <person name="Pita S."/>
            <person name="Rijo G."/>
            <person name="Alvarez-Valin F."/>
            <person name="Robello C."/>
        </authorList>
    </citation>
    <scope>NUCLEOTIDE SEQUENCE [LARGE SCALE GENOMIC DNA]</scope>
    <source>
        <strain evidence="15 16">Dm28c</strain>
    </source>
</reference>
<evidence type="ECO:0000256" key="4">
    <source>
        <dbReference type="ARBA" id="ARBA00022692"/>
    </source>
</evidence>
<dbReference type="VEuPathDB" id="TriTrypDB:TcYC6_0066070"/>
<dbReference type="NCBIfam" id="TIGR01116">
    <property type="entry name" value="ATPase-IIA1_Ca"/>
    <property type="match status" value="1"/>
</dbReference>
<dbReference type="InterPro" id="IPR059000">
    <property type="entry name" value="ATPase_P-type_domA"/>
</dbReference>
<dbReference type="SFLD" id="SFLDF00027">
    <property type="entry name" value="p-type_atpase"/>
    <property type="match status" value="1"/>
</dbReference>
<dbReference type="PRINTS" id="PR00119">
    <property type="entry name" value="CATATPASE"/>
</dbReference>
<dbReference type="InterPro" id="IPR036412">
    <property type="entry name" value="HAD-like_sf"/>
</dbReference>
<dbReference type="InterPro" id="IPR018303">
    <property type="entry name" value="ATPase_P-typ_P_site"/>
</dbReference>
<dbReference type="GO" id="GO:0005524">
    <property type="term" value="F:ATP binding"/>
    <property type="evidence" value="ECO:0007669"/>
    <property type="project" value="UniProtKB-KW"/>
</dbReference>
<dbReference type="VEuPathDB" id="TriTrypDB:TcCLB.503563.10"/>
<dbReference type="Proteomes" id="UP000246121">
    <property type="component" value="Unassembled WGS sequence"/>
</dbReference>
<keyword evidence="13" id="KW-0109">Calcium transport</keyword>
<evidence type="ECO:0000256" key="6">
    <source>
        <dbReference type="ARBA" id="ARBA00022837"/>
    </source>
</evidence>
<dbReference type="Pfam" id="PF00690">
    <property type="entry name" value="Cation_ATPase_N"/>
    <property type="match status" value="1"/>
</dbReference>
<evidence type="ECO:0000313" key="15">
    <source>
        <dbReference type="EMBL" id="PWU93469.1"/>
    </source>
</evidence>
<dbReference type="SUPFAM" id="SSF81660">
    <property type="entry name" value="Metal cation-transporting ATPase, ATP-binding domain N"/>
    <property type="match status" value="1"/>
</dbReference>
<keyword evidence="3" id="KW-0597">Phosphoprotein</keyword>
<keyword evidence="7 13" id="KW-0067">ATP-binding</keyword>
<dbReference type="VEuPathDB" id="TriTrypDB:TcG_04024"/>
<dbReference type="VEuPathDB" id="TriTrypDB:TCDM_06126"/>
<proteinExistence type="inferred from homology"/>
<comment type="subcellular location">
    <subcellularLocation>
        <location evidence="1">Endomembrane system</location>
        <topology evidence="1">Multi-pass membrane protein</topology>
    </subcellularLocation>
    <subcellularLocation>
        <location evidence="13">Membrane</location>
        <topology evidence="13">Multi-pass membrane protein</topology>
    </subcellularLocation>
</comment>
<dbReference type="Gene3D" id="3.40.1110.10">
    <property type="entry name" value="Calcium-transporting ATPase, cytoplasmic domain N"/>
    <property type="match status" value="1"/>
</dbReference>
<keyword evidence="8" id="KW-0460">Magnesium</keyword>
<keyword evidence="5 13" id="KW-0547">Nucleotide-binding</keyword>
<evidence type="ECO:0000256" key="12">
    <source>
        <dbReference type="ARBA" id="ARBA00023136"/>
    </source>
</evidence>
<dbReference type="InterPro" id="IPR006068">
    <property type="entry name" value="ATPase_P-typ_cation-transptr_C"/>
</dbReference>
<accession>A0A2V2VAT8</accession>
<dbReference type="Pfam" id="PF13246">
    <property type="entry name" value="Cation_ATPase"/>
    <property type="match status" value="1"/>
</dbReference>
<keyword evidence="6 13" id="KW-0106">Calcium</keyword>
<comment type="function">
    <text evidence="13">Catalyzes the hydrolysis of ATP coupled with the transport of calcium.</text>
</comment>
<dbReference type="NCBIfam" id="TIGR01494">
    <property type="entry name" value="ATPase_P-type"/>
    <property type="match status" value="2"/>
</dbReference>
<evidence type="ECO:0000256" key="7">
    <source>
        <dbReference type="ARBA" id="ARBA00022840"/>
    </source>
</evidence>
<dbReference type="Gene3D" id="1.20.1110.10">
    <property type="entry name" value="Calcium-transporting ATPase, transmembrane domain"/>
    <property type="match status" value="1"/>
</dbReference>
<dbReference type="VEuPathDB" id="TriTrypDB:TcBrA4_0113760"/>
<comment type="similarity">
    <text evidence="13">Belongs to the cation transport ATPase (P-type) (TC 3.A.3) family.</text>
</comment>
<keyword evidence="10 13" id="KW-1133">Transmembrane helix</keyword>
<dbReference type="Pfam" id="PF00689">
    <property type="entry name" value="Cation_ATPase_C"/>
    <property type="match status" value="1"/>
</dbReference>
<organism evidence="15 16">
    <name type="scientific">Trypanosoma cruzi</name>
    <dbReference type="NCBI Taxonomy" id="5693"/>
    <lineage>
        <taxon>Eukaryota</taxon>
        <taxon>Discoba</taxon>
        <taxon>Euglenozoa</taxon>
        <taxon>Kinetoplastea</taxon>
        <taxon>Metakinetoplastina</taxon>
        <taxon>Trypanosomatida</taxon>
        <taxon>Trypanosomatidae</taxon>
        <taxon>Trypanosoma</taxon>
        <taxon>Schizotrypanum</taxon>
    </lineage>
</organism>
<dbReference type="SUPFAM" id="SSF81665">
    <property type="entry name" value="Calcium ATPase, transmembrane domain M"/>
    <property type="match status" value="1"/>
</dbReference>
<evidence type="ECO:0000256" key="11">
    <source>
        <dbReference type="ARBA" id="ARBA00023065"/>
    </source>
</evidence>
<protein>
    <recommendedName>
        <fullName evidence="13">Calcium-transporting ATPase</fullName>
        <ecNumber evidence="13">7.2.2.10</ecNumber>
    </recommendedName>
</protein>
<comment type="caution">
    <text evidence="13">Lacks conserved residue(s) required for the propagation of feature annotation.</text>
</comment>
<keyword evidence="9" id="KW-1278">Translocase</keyword>
<dbReference type="FunFam" id="3.40.50.1000:FF:000083">
    <property type="entry name" value="Sodium/potassium-transporting ATPase subunit alpha"/>
    <property type="match status" value="1"/>
</dbReference>
<dbReference type="VEuPathDB" id="TriTrypDB:BCY84_10619"/>
<evidence type="ECO:0000256" key="3">
    <source>
        <dbReference type="ARBA" id="ARBA00022553"/>
    </source>
</evidence>
<evidence type="ECO:0000256" key="2">
    <source>
        <dbReference type="ARBA" id="ARBA00022448"/>
    </source>
</evidence>
<evidence type="ECO:0000256" key="9">
    <source>
        <dbReference type="ARBA" id="ARBA00022967"/>
    </source>
</evidence>
<sequence>MAHLSLPAAPSTMDASAVTKSLRVDAKRGLSSDEVEERRRQFGGNELPTKPSTPFWKLVLAQFEDTLVRILLFAAMTSFVMALFEKNAGDFVEPFIILLILVLNATVGVWQENRAESAIEALKSFVPKTAVVLREGKLITVGAEDLVPGDIVEVSVGNRVPADMRVLELHSTTLRADQAILNGESVEAIKEADAAIGNQDRFPSSMVYSGTSIVYGKAQCVVVRTGAFTEIGSIERDVREQEEVKTPLQIKLDEFGMLLSKVIGYICLAVFVINMVRWYSVHTPTPDEPWYERFIAPAIHCLKVAIALAVAAIPEGLPAVVTTCLALGTRRMARHNALVRDLPSVETLGRCTVICSDKTGTLTTNMMSVMEIFTLGVDGNPREYELKDSRFNVMPNVVTCGGKPVTSALETDGALSMLTNIAVLCNDASLHYNTKNGQVEKIGEATEAALLVMGEKLAHATDPTAVCAFRKLAEQKWKKNTTLEFTRQRKSMSVHATSTAGAKLNSLFVKGAPEEVLRRSTHVMQVDGVVIPLNDALRSRIIAKIDAMSGSEHALRCIGFAFKSTQPVRELKLSDPSTFEQIESDLTFVGACGMLDPPRAEVREAIDNCRTAGIRVVVITGDRKETAEAICRKLGLLLKTETSGLSYTGAEFDAMNPAEKRKAVMSAVLFSRTDPSHKMQLVKLLQEQKLICAMTGDGVNDAPALKRADIGIAMGSGTQVAKAASKMVLADDNFATVVKAVGEGRAIFNNTKQFIRYLISSNIGEVACILLTGLCGLPEALSPVQLLWVNLVTDGLPATALGFNAPDEDIMQQPPRHVDEPIVNGWMFLRYMVIGVYVGLATIGGFLWWFLSHGFNWKDLTTYAACTDMQDAKCAILADPETARAIALSILVLVEMLNALNALSENASLITARPSSNIWLLLAIFSSLALHLMIMYVPFLAALFNIAPLGVDPLIVKEAQPFSVLVPSNFDDWKAVVVFSVPVIFIDELLKYITRHMQASRNKKNN</sequence>
<dbReference type="PANTHER" id="PTHR42861">
    <property type="entry name" value="CALCIUM-TRANSPORTING ATPASE"/>
    <property type="match status" value="1"/>
</dbReference>
<evidence type="ECO:0000256" key="13">
    <source>
        <dbReference type="RuleBase" id="RU361146"/>
    </source>
</evidence>
<evidence type="ECO:0000313" key="16">
    <source>
        <dbReference type="Proteomes" id="UP000246121"/>
    </source>
</evidence>
<dbReference type="InterPro" id="IPR023214">
    <property type="entry name" value="HAD_sf"/>
</dbReference>
<dbReference type="GO" id="GO:0005388">
    <property type="term" value="F:P-type calcium transporter activity"/>
    <property type="evidence" value="ECO:0007669"/>
    <property type="project" value="UniProtKB-EC"/>
</dbReference>
<dbReference type="InterPro" id="IPR023298">
    <property type="entry name" value="ATPase_P-typ_TM_dom_sf"/>
</dbReference>
<evidence type="ECO:0000256" key="5">
    <source>
        <dbReference type="ARBA" id="ARBA00022741"/>
    </source>
</evidence>
<dbReference type="EMBL" id="PRFA01000031">
    <property type="protein sequence ID" value="PWU93469.1"/>
    <property type="molecule type" value="Genomic_DNA"/>
</dbReference>
<dbReference type="FunFam" id="2.70.150.10:FF:000160">
    <property type="entry name" value="Sarcoplasmic/endoplasmic reticulum calcium ATPase 1"/>
    <property type="match status" value="1"/>
</dbReference>
<comment type="catalytic activity">
    <reaction evidence="13">
        <text>Ca(2+)(in) + ATP + H2O = Ca(2+)(out) + ADP + phosphate + H(+)</text>
        <dbReference type="Rhea" id="RHEA:18105"/>
        <dbReference type="ChEBI" id="CHEBI:15377"/>
        <dbReference type="ChEBI" id="CHEBI:15378"/>
        <dbReference type="ChEBI" id="CHEBI:29108"/>
        <dbReference type="ChEBI" id="CHEBI:30616"/>
        <dbReference type="ChEBI" id="CHEBI:43474"/>
        <dbReference type="ChEBI" id="CHEBI:456216"/>
        <dbReference type="EC" id="7.2.2.10"/>
    </reaction>
</comment>
<dbReference type="InterPro" id="IPR023299">
    <property type="entry name" value="ATPase_P-typ_cyto_dom_N"/>
</dbReference>
<keyword evidence="2 13" id="KW-0813">Transport</keyword>
<dbReference type="InterPro" id="IPR044492">
    <property type="entry name" value="P_typ_ATPase_HD_dom"/>
</dbReference>
<gene>
    <name evidence="15" type="ORF">C4B63_31g80</name>
</gene>
<dbReference type="VEuPathDB" id="TriTrypDB:Tc_MARK_8915"/>
<dbReference type="GO" id="GO:0016020">
    <property type="term" value="C:membrane"/>
    <property type="evidence" value="ECO:0007669"/>
    <property type="project" value="UniProtKB-SubCell"/>
</dbReference>
<dbReference type="VEuPathDB" id="TriTrypDB:C4B63_31g80"/>
<dbReference type="Gene3D" id="3.40.50.1000">
    <property type="entry name" value="HAD superfamily/HAD-like"/>
    <property type="match status" value="1"/>
</dbReference>
<dbReference type="SMART" id="SM00831">
    <property type="entry name" value="Cation_ATPase_N"/>
    <property type="match status" value="1"/>
</dbReference>
<dbReference type="VEuPathDB" id="TriTrypDB:ECC02_000779"/>
<dbReference type="AlphaFoldDB" id="A0A2V2VAT8"/>
<dbReference type="GO" id="GO:0012505">
    <property type="term" value="C:endomembrane system"/>
    <property type="evidence" value="ECO:0007669"/>
    <property type="project" value="UniProtKB-SubCell"/>
</dbReference>
<dbReference type="SUPFAM" id="SSF81653">
    <property type="entry name" value="Calcium ATPase, transduction domain A"/>
    <property type="match status" value="1"/>
</dbReference>
<feature type="transmembrane region" description="Helical" evidence="13">
    <location>
        <begin position="916"/>
        <end position="944"/>
    </location>
</feature>
<dbReference type="Pfam" id="PF08282">
    <property type="entry name" value="Hydrolase_3"/>
    <property type="match status" value="1"/>
</dbReference>
<dbReference type="PROSITE" id="PS00154">
    <property type="entry name" value="ATPASE_E1_E2"/>
    <property type="match status" value="1"/>
</dbReference>
<dbReference type="VEuPathDB" id="TriTrypDB:TcCLB.504141.9"/>
<dbReference type="InterPro" id="IPR004014">
    <property type="entry name" value="ATPase_P-typ_cation-transptr_N"/>
</dbReference>
<dbReference type="VEuPathDB" id="TriTrypDB:TcCLB.509777.70"/>